<dbReference type="InterPro" id="IPR011855">
    <property type="entry name" value="Phgtail_TP901_1"/>
</dbReference>
<gene>
    <name evidence="1" type="ORF">GJU41_12025</name>
</gene>
<dbReference type="AlphaFoldDB" id="A0A6I2ME58"/>
<sequence>MAKGVNFLLFVNTGTDAVPTWTKVAGQKGGTLTREYDTIDVTSKDNMGWNDEEYGNASWSIEADGLLVEDDAGFLALEAAFEGAEYVKVRFQTQAGNNYEGSAIISDFSVEAPYDDSATYSLTLNGKGAYTKTVTP</sequence>
<dbReference type="EMBL" id="WKKF01000002">
    <property type="protein sequence ID" value="MRX54701.1"/>
    <property type="molecule type" value="Genomic_DNA"/>
</dbReference>
<evidence type="ECO:0000313" key="2">
    <source>
        <dbReference type="Proteomes" id="UP000441585"/>
    </source>
</evidence>
<accession>A0A6I2ME58</accession>
<name>A0A6I2ME58_9BACI</name>
<dbReference type="NCBIfam" id="NF047353">
    <property type="entry name" value="tube_lmo2291"/>
    <property type="match status" value="1"/>
</dbReference>
<organism evidence="1 2">
    <name type="scientific">Metabacillus idriensis</name>
    <dbReference type="NCBI Taxonomy" id="324768"/>
    <lineage>
        <taxon>Bacteria</taxon>
        <taxon>Bacillati</taxon>
        <taxon>Bacillota</taxon>
        <taxon>Bacilli</taxon>
        <taxon>Bacillales</taxon>
        <taxon>Bacillaceae</taxon>
        <taxon>Metabacillus</taxon>
    </lineage>
</organism>
<proteinExistence type="predicted"/>
<dbReference type="Pfam" id="PF06199">
    <property type="entry name" value="Phage_tail_2"/>
    <property type="match status" value="1"/>
</dbReference>
<dbReference type="Proteomes" id="UP000441585">
    <property type="component" value="Unassembled WGS sequence"/>
</dbReference>
<reference evidence="1 2" key="1">
    <citation type="submission" date="2019-11" db="EMBL/GenBank/DDBJ databases">
        <title>Bacillus idriensis genome.</title>
        <authorList>
            <person name="Konopka E.N."/>
            <person name="Newman J.D."/>
        </authorList>
    </citation>
    <scope>NUCLEOTIDE SEQUENCE [LARGE SCALE GENOMIC DNA]</scope>
    <source>
        <strain evidence="1 2">DSM 19097</strain>
    </source>
</reference>
<protein>
    <submittedName>
        <fullName evidence="1">Phage major tail protein, TP901-1 family</fullName>
    </submittedName>
</protein>
<comment type="caution">
    <text evidence="1">The sequence shown here is derived from an EMBL/GenBank/DDBJ whole genome shotgun (WGS) entry which is preliminary data.</text>
</comment>
<dbReference type="Gene3D" id="4.10.410.40">
    <property type="match status" value="1"/>
</dbReference>
<dbReference type="NCBIfam" id="TIGR02126">
    <property type="entry name" value="phgtail_TP901_1"/>
    <property type="match status" value="1"/>
</dbReference>
<keyword evidence="2" id="KW-1185">Reference proteome</keyword>
<dbReference type="RefSeq" id="WP_154318714.1">
    <property type="nucleotide sequence ID" value="NZ_CAJGAA010000002.1"/>
</dbReference>
<evidence type="ECO:0000313" key="1">
    <source>
        <dbReference type="EMBL" id="MRX54701.1"/>
    </source>
</evidence>